<evidence type="ECO:0000313" key="3">
    <source>
        <dbReference type="Proteomes" id="UP000800041"/>
    </source>
</evidence>
<feature type="chain" id="PRO_5026306309" description="Apple domain-containing protein" evidence="1">
    <location>
        <begin position="17"/>
        <end position="387"/>
    </location>
</feature>
<protein>
    <recommendedName>
        <fullName evidence="4">Apple domain-containing protein</fullName>
    </recommendedName>
</protein>
<feature type="signal peptide" evidence="1">
    <location>
        <begin position="1"/>
        <end position="16"/>
    </location>
</feature>
<dbReference type="PANTHER" id="PTHR36578:SF2">
    <property type="entry name" value="PA14 DOMAIN-CONTAINING PROTEIN"/>
    <property type="match status" value="1"/>
</dbReference>
<keyword evidence="3" id="KW-1185">Reference proteome</keyword>
<dbReference type="AlphaFoldDB" id="A0A6G1GTI7"/>
<sequence>MRSALILAALAAMVAGNPLPQELDWAAIDEALADPIPTTTDSSIPTAPADALVTYDPVAEIAAVQKEISTDPISAPSPTATAAPEEKRSFLVKSLAKRDACQPEVDSFPKGPVVHSPGDDDASFLAYQPFHDAALGAVTPPGYTKSYTDLNKTSNAYGYMGWVAMASYDPLACSKLCDNNVGCASFNIHFERTPVVAPGAGCENPESTTLIKCNLWGGPVNFENAVNTGETRTNFVVVHTGSNGYVSKTIEPALGYTEPLYLEDAAINAPLNCDGTDSYMGVKIFNSGAPFDARLCAAACNSQNDYNTKQALKTKTVPRLCRFFNTYILLKNGVSVGQYCALYTHCWDESFATNKLQYRGSDRYTKVFSYAFANATDTGVHPVCPAA</sequence>
<evidence type="ECO:0000313" key="2">
    <source>
        <dbReference type="EMBL" id="KAF1984100.1"/>
    </source>
</evidence>
<dbReference type="EMBL" id="ML977170">
    <property type="protein sequence ID" value="KAF1984100.1"/>
    <property type="molecule type" value="Genomic_DNA"/>
</dbReference>
<dbReference type="OrthoDB" id="271448at2759"/>
<evidence type="ECO:0008006" key="4">
    <source>
        <dbReference type="Google" id="ProtNLM"/>
    </source>
</evidence>
<organism evidence="2 3">
    <name type="scientific">Aulographum hederae CBS 113979</name>
    <dbReference type="NCBI Taxonomy" id="1176131"/>
    <lineage>
        <taxon>Eukaryota</taxon>
        <taxon>Fungi</taxon>
        <taxon>Dikarya</taxon>
        <taxon>Ascomycota</taxon>
        <taxon>Pezizomycotina</taxon>
        <taxon>Dothideomycetes</taxon>
        <taxon>Pleosporomycetidae</taxon>
        <taxon>Aulographales</taxon>
        <taxon>Aulographaceae</taxon>
    </lineage>
</organism>
<reference evidence="2" key="1">
    <citation type="journal article" date="2020" name="Stud. Mycol.">
        <title>101 Dothideomycetes genomes: a test case for predicting lifestyles and emergence of pathogens.</title>
        <authorList>
            <person name="Haridas S."/>
            <person name="Albert R."/>
            <person name="Binder M."/>
            <person name="Bloem J."/>
            <person name="Labutti K."/>
            <person name="Salamov A."/>
            <person name="Andreopoulos B."/>
            <person name="Baker S."/>
            <person name="Barry K."/>
            <person name="Bills G."/>
            <person name="Bluhm B."/>
            <person name="Cannon C."/>
            <person name="Castanera R."/>
            <person name="Culley D."/>
            <person name="Daum C."/>
            <person name="Ezra D."/>
            <person name="Gonzalez J."/>
            <person name="Henrissat B."/>
            <person name="Kuo A."/>
            <person name="Liang C."/>
            <person name="Lipzen A."/>
            <person name="Lutzoni F."/>
            <person name="Magnuson J."/>
            <person name="Mondo S."/>
            <person name="Nolan M."/>
            <person name="Ohm R."/>
            <person name="Pangilinan J."/>
            <person name="Park H.-J."/>
            <person name="Ramirez L."/>
            <person name="Alfaro M."/>
            <person name="Sun H."/>
            <person name="Tritt A."/>
            <person name="Yoshinaga Y."/>
            <person name="Zwiers L.-H."/>
            <person name="Turgeon B."/>
            <person name="Goodwin S."/>
            <person name="Spatafora J."/>
            <person name="Crous P."/>
            <person name="Grigoriev I."/>
        </authorList>
    </citation>
    <scope>NUCLEOTIDE SEQUENCE</scope>
    <source>
        <strain evidence="2">CBS 113979</strain>
    </source>
</reference>
<accession>A0A6G1GTI7</accession>
<dbReference type="PANTHER" id="PTHR36578">
    <property type="entry name" value="CHROMOSOME 15, WHOLE GENOME SHOTGUN SEQUENCE"/>
    <property type="match status" value="1"/>
</dbReference>
<gene>
    <name evidence="2" type="ORF">K402DRAFT_396035</name>
</gene>
<evidence type="ECO:0000256" key="1">
    <source>
        <dbReference type="SAM" id="SignalP"/>
    </source>
</evidence>
<name>A0A6G1GTI7_9PEZI</name>
<proteinExistence type="predicted"/>
<dbReference type="Proteomes" id="UP000800041">
    <property type="component" value="Unassembled WGS sequence"/>
</dbReference>
<keyword evidence="1" id="KW-0732">Signal</keyword>